<dbReference type="SUPFAM" id="SSF52540">
    <property type="entry name" value="P-loop containing nucleoside triphosphate hydrolases"/>
    <property type="match status" value="1"/>
</dbReference>
<evidence type="ECO:0000313" key="1">
    <source>
        <dbReference type="EMBL" id="OGK38904.1"/>
    </source>
</evidence>
<dbReference type="EMBL" id="MGAE01000038">
    <property type="protein sequence ID" value="OGK38904.1"/>
    <property type="molecule type" value="Genomic_DNA"/>
</dbReference>
<organism evidence="1 2">
    <name type="scientific">Candidatus Roizmanbacteria bacterium RIFCSPHIGHO2_12_FULL_44_10</name>
    <dbReference type="NCBI Taxonomy" id="1802054"/>
    <lineage>
        <taxon>Bacteria</taxon>
        <taxon>Candidatus Roizmaniibacteriota</taxon>
    </lineage>
</organism>
<dbReference type="InterPro" id="IPR027417">
    <property type="entry name" value="P-loop_NTPase"/>
</dbReference>
<comment type="caution">
    <text evidence="1">The sequence shown here is derived from an EMBL/GenBank/DDBJ whole genome shotgun (WGS) entry which is preliminary data.</text>
</comment>
<evidence type="ECO:0000313" key="2">
    <source>
        <dbReference type="Proteomes" id="UP000179024"/>
    </source>
</evidence>
<gene>
    <name evidence="1" type="ORF">A3F34_02010</name>
</gene>
<accession>A0A1F7I6A9</accession>
<dbReference type="Proteomes" id="UP000179024">
    <property type="component" value="Unassembled WGS sequence"/>
</dbReference>
<name>A0A1F7I6A9_9BACT</name>
<sequence>MSEKSSQLAWTEYQTDHIRSETERYFDRYWSIQPVGEVDLHSVKRLIVIGGSGGGKSTLISRLKGSGIETSGVFIPQRVVTSPDRGDDVGGENVHVSDDEFARLQEYGSIEFPWSKQLPLETNGAIKPVRYGFMRGGWDGYVPALTLYAANNGLYANPDSWRQIEGANTLIACVTAPQEVRAVRLYERLPTMGPAEARIRTTDNLQLGMKPHVNVSTYGLHQGIAAAEFAEFVTDLTTAFQ</sequence>
<proteinExistence type="predicted"/>
<dbReference type="AlphaFoldDB" id="A0A1F7I6A9"/>
<protein>
    <submittedName>
        <fullName evidence="1">Uncharacterized protein</fullName>
    </submittedName>
</protein>
<reference evidence="1 2" key="1">
    <citation type="journal article" date="2016" name="Nat. Commun.">
        <title>Thousands of microbial genomes shed light on interconnected biogeochemical processes in an aquifer system.</title>
        <authorList>
            <person name="Anantharaman K."/>
            <person name="Brown C.T."/>
            <person name="Hug L.A."/>
            <person name="Sharon I."/>
            <person name="Castelle C.J."/>
            <person name="Probst A.J."/>
            <person name="Thomas B.C."/>
            <person name="Singh A."/>
            <person name="Wilkins M.J."/>
            <person name="Karaoz U."/>
            <person name="Brodie E.L."/>
            <person name="Williams K.H."/>
            <person name="Hubbard S.S."/>
            <person name="Banfield J.F."/>
        </authorList>
    </citation>
    <scope>NUCLEOTIDE SEQUENCE [LARGE SCALE GENOMIC DNA]</scope>
</reference>